<keyword evidence="1 2" id="KW-0129">CBS domain</keyword>
<dbReference type="Proteomes" id="UP001501624">
    <property type="component" value="Unassembled WGS sequence"/>
</dbReference>
<dbReference type="SMART" id="SM00116">
    <property type="entry name" value="CBS"/>
    <property type="match status" value="2"/>
</dbReference>
<organism evidence="5 6">
    <name type="scientific">Amycolatopsis tucumanensis</name>
    <dbReference type="NCBI Taxonomy" id="401106"/>
    <lineage>
        <taxon>Bacteria</taxon>
        <taxon>Bacillati</taxon>
        <taxon>Actinomycetota</taxon>
        <taxon>Actinomycetes</taxon>
        <taxon>Pseudonocardiales</taxon>
        <taxon>Pseudonocardiaceae</taxon>
        <taxon>Amycolatopsis</taxon>
    </lineage>
</organism>
<evidence type="ECO:0000259" key="3">
    <source>
        <dbReference type="PROSITE" id="PS50914"/>
    </source>
</evidence>
<keyword evidence="6" id="KW-1185">Reference proteome</keyword>
<evidence type="ECO:0000313" key="6">
    <source>
        <dbReference type="Proteomes" id="UP001501624"/>
    </source>
</evidence>
<accession>A0ABP7HQD1</accession>
<dbReference type="Gene3D" id="3.10.580.10">
    <property type="entry name" value="CBS-domain"/>
    <property type="match status" value="1"/>
</dbReference>
<proteinExistence type="predicted"/>
<dbReference type="Pfam" id="PF04972">
    <property type="entry name" value="BON"/>
    <property type="match status" value="1"/>
</dbReference>
<dbReference type="InterPro" id="IPR007055">
    <property type="entry name" value="BON_dom"/>
</dbReference>
<dbReference type="EMBL" id="BAABCM010000001">
    <property type="protein sequence ID" value="GAA3794672.1"/>
    <property type="molecule type" value="Genomic_DNA"/>
</dbReference>
<dbReference type="PROSITE" id="PS50914">
    <property type="entry name" value="BON"/>
    <property type="match status" value="1"/>
</dbReference>
<gene>
    <name evidence="5" type="ORF">GCM10022380_09520</name>
</gene>
<evidence type="ECO:0000256" key="1">
    <source>
        <dbReference type="ARBA" id="ARBA00023122"/>
    </source>
</evidence>
<dbReference type="InterPro" id="IPR000644">
    <property type="entry name" value="CBS_dom"/>
</dbReference>
<reference evidence="6" key="1">
    <citation type="journal article" date="2019" name="Int. J. Syst. Evol. Microbiol.">
        <title>The Global Catalogue of Microorganisms (GCM) 10K type strain sequencing project: providing services to taxonomists for standard genome sequencing and annotation.</title>
        <authorList>
            <consortium name="The Broad Institute Genomics Platform"/>
            <consortium name="The Broad Institute Genome Sequencing Center for Infectious Disease"/>
            <person name="Wu L."/>
            <person name="Ma J."/>
        </authorList>
    </citation>
    <scope>NUCLEOTIDE SEQUENCE [LARGE SCALE GENOMIC DNA]</scope>
    <source>
        <strain evidence="6">JCM 17017</strain>
    </source>
</reference>
<feature type="domain" description="CBS" evidence="4">
    <location>
        <begin position="7"/>
        <end position="65"/>
    </location>
</feature>
<dbReference type="InterPro" id="IPR046342">
    <property type="entry name" value="CBS_dom_sf"/>
</dbReference>
<protein>
    <submittedName>
        <fullName evidence="5">CBS domain-containing protein</fullName>
    </submittedName>
</protein>
<evidence type="ECO:0000256" key="2">
    <source>
        <dbReference type="PROSITE-ProRule" id="PRU00703"/>
    </source>
</evidence>
<dbReference type="PROSITE" id="PS51371">
    <property type="entry name" value="CBS"/>
    <property type="match status" value="2"/>
</dbReference>
<feature type="domain" description="BON" evidence="3">
    <location>
        <begin position="122"/>
        <end position="189"/>
    </location>
</feature>
<dbReference type="PANTHER" id="PTHR43080">
    <property type="entry name" value="CBS DOMAIN-CONTAINING PROTEIN CBSX3, MITOCHONDRIAL"/>
    <property type="match status" value="1"/>
</dbReference>
<dbReference type="RefSeq" id="WP_237336528.1">
    <property type="nucleotide sequence ID" value="NZ_BAABCM010000001.1"/>
</dbReference>
<dbReference type="SUPFAM" id="SSF54631">
    <property type="entry name" value="CBS-domain pair"/>
    <property type="match status" value="1"/>
</dbReference>
<comment type="caution">
    <text evidence="5">The sequence shown here is derived from an EMBL/GenBank/DDBJ whole genome shotgun (WGS) entry which is preliminary data.</text>
</comment>
<evidence type="ECO:0000259" key="4">
    <source>
        <dbReference type="PROSITE" id="PS51371"/>
    </source>
</evidence>
<sequence length="189" mass="20021">MHAWEIMSKPVVRVLPSTSVREAAASLVEHGFAGMPVVDDGERVIGMFTEADALRATTAGGNGATVAEYMSTPVEVASMATEIEGIARRMLADRLRCVPITEDGVLVGVVSRRDLLRPLVSSDDTVASVLGAVLTDYSGHRGEWRVEVSDGEAVISGEFADEAERRVVGALARSVRGVTGVTLKSVPRT</sequence>
<dbReference type="Gene3D" id="3.30.1340.30">
    <property type="match status" value="1"/>
</dbReference>
<dbReference type="InterPro" id="IPR051257">
    <property type="entry name" value="Diverse_CBS-Domain"/>
</dbReference>
<name>A0ABP7HQD1_9PSEU</name>
<feature type="domain" description="CBS" evidence="4">
    <location>
        <begin position="70"/>
        <end position="125"/>
    </location>
</feature>
<evidence type="ECO:0000313" key="5">
    <source>
        <dbReference type="EMBL" id="GAA3794672.1"/>
    </source>
</evidence>
<dbReference type="PANTHER" id="PTHR43080:SF2">
    <property type="entry name" value="CBS DOMAIN-CONTAINING PROTEIN"/>
    <property type="match status" value="1"/>
</dbReference>
<dbReference type="Pfam" id="PF00571">
    <property type="entry name" value="CBS"/>
    <property type="match status" value="2"/>
</dbReference>